<comment type="function">
    <text evidence="8">May be involved in the degradation of misfolded endoplasmic reticulum (ER) luminal proteins.</text>
</comment>
<keyword evidence="5 8" id="KW-0256">Endoplasmic reticulum</keyword>
<reference evidence="10" key="1">
    <citation type="submission" date="2021-01" db="EMBL/GenBank/DDBJ databases">
        <authorList>
            <person name="Corre E."/>
            <person name="Pelletier E."/>
            <person name="Niang G."/>
            <person name="Scheremetjew M."/>
            <person name="Finn R."/>
            <person name="Kale V."/>
            <person name="Holt S."/>
            <person name="Cochrane G."/>
            <person name="Meng A."/>
            <person name="Brown T."/>
            <person name="Cohen L."/>
        </authorList>
    </citation>
    <scope>NUCLEOTIDE SEQUENCE</scope>
    <source>
        <strain evidence="10">SAG 11-49</strain>
    </source>
</reference>
<evidence type="ECO:0000256" key="1">
    <source>
        <dbReference type="ARBA" id="ARBA00003292"/>
    </source>
</evidence>
<evidence type="ECO:0000256" key="2">
    <source>
        <dbReference type="ARBA" id="ARBA00004477"/>
    </source>
</evidence>
<keyword evidence="7 8" id="KW-0472">Membrane</keyword>
<name>A0A7S0RK18_9CHLO</name>
<feature type="transmembrane region" description="Helical" evidence="8">
    <location>
        <begin position="28"/>
        <end position="54"/>
    </location>
</feature>
<keyword evidence="4 8" id="KW-0812">Transmembrane</keyword>
<dbReference type="AlphaFoldDB" id="A0A7S0RK18"/>
<accession>A0A7S0RK18</accession>
<evidence type="ECO:0000256" key="5">
    <source>
        <dbReference type="ARBA" id="ARBA00022824"/>
    </source>
</evidence>
<comment type="similarity">
    <text evidence="3 8">Belongs to the derlin family.</text>
</comment>
<evidence type="ECO:0000256" key="4">
    <source>
        <dbReference type="ARBA" id="ARBA00022692"/>
    </source>
</evidence>
<keyword evidence="6 8" id="KW-1133">Transmembrane helix</keyword>
<evidence type="ECO:0000313" key="10">
    <source>
        <dbReference type="EMBL" id="CAD8680076.1"/>
    </source>
</evidence>
<evidence type="ECO:0000256" key="8">
    <source>
        <dbReference type="RuleBase" id="RU363059"/>
    </source>
</evidence>
<comment type="subcellular location">
    <subcellularLocation>
        <location evidence="2 8">Endoplasmic reticulum membrane</location>
        <topology evidence="2 8">Multi-pass membrane protein</topology>
    </subcellularLocation>
</comment>
<dbReference type="PANTHER" id="PTHR11009">
    <property type="entry name" value="DER1-LIKE PROTEIN, DERLIN"/>
    <property type="match status" value="1"/>
</dbReference>
<feature type="transmembrane region" description="Helical" evidence="8">
    <location>
        <begin position="66"/>
        <end position="86"/>
    </location>
</feature>
<dbReference type="InterPro" id="IPR007599">
    <property type="entry name" value="DER1"/>
</dbReference>
<evidence type="ECO:0000256" key="3">
    <source>
        <dbReference type="ARBA" id="ARBA00008917"/>
    </source>
</evidence>
<dbReference type="GO" id="GO:0006950">
    <property type="term" value="P:response to stress"/>
    <property type="evidence" value="ECO:0007669"/>
    <property type="project" value="UniProtKB-ARBA"/>
</dbReference>
<evidence type="ECO:0000256" key="9">
    <source>
        <dbReference type="SAM" id="MobiDB-lite"/>
    </source>
</evidence>
<dbReference type="EMBL" id="HBFB01016786">
    <property type="protein sequence ID" value="CAD8680076.1"/>
    <property type="molecule type" value="Transcribed_RNA"/>
</dbReference>
<gene>
    <name evidence="10" type="ORF">CLEI1391_LOCUS9381</name>
</gene>
<protein>
    <recommendedName>
        <fullName evidence="8">Derlin</fullName>
    </recommendedName>
</protein>
<feature type="region of interest" description="Disordered" evidence="9">
    <location>
        <begin position="227"/>
        <end position="252"/>
    </location>
</feature>
<evidence type="ECO:0000256" key="6">
    <source>
        <dbReference type="ARBA" id="ARBA00022989"/>
    </source>
</evidence>
<feature type="transmembrane region" description="Helical" evidence="8">
    <location>
        <begin position="152"/>
        <end position="174"/>
    </location>
</feature>
<dbReference type="SUPFAM" id="SSF144091">
    <property type="entry name" value="Rhomboid-like"/>
    <property type="match status" value="1"/>
</dbReference>
<dbReference type="InterPro" id="IPR035952">
    <property type="entry name" value="Rhomboid-like_sf"/>
</dbReference>
<comment type="function">
    <text evidence="1">May be involved in the degradation process of specific misfolded endoplasmic reticulum (ER) luminal proteins.</text>
</comment>
<organism evidence="10">
    <name type="scientific">Chlamydomonas leiostraca</name>
    <dbReference type="NCBI Taxonomy" id="1034604"/>
    <lineage>
        <taxon>Eukaryota</taxon>
        <taxon>Viridiplantae</taxon>
        <taxon>Chlorophyta</taxon>
        <taxon>core chlorophytes</taxon>
        <taxon>Chlorophyceae</taxon>
        <taxon>CS clade</taxon>
        <taxon>Chlamydomonadales</taxon>
        <taxon>Chlamydomonadaceae</taxon>
        <taxon>Chlamydomonas</taxon>
    </lineage>
</organism>
<dbReference type="Pfam" id="PF04511">
    <property type="entry name" value="DER1"/>
    <property type="match status" value="1"/>
</dbReference>
<dbReference type="GO" id="GO:0005789">
    <property type="term" value="C:endoplasmic reticulum membrane"/>
    <property type="evidence" value="ECO:0007669"/>
    <property type="project" value="UniProtKB-SubCell"/>
</dbReference>
<sequence>MPPRMMDVNQAGTGVGNWWKGLPPITRWMATSMLVLTVAGNFGWISPMYLVLFWKPILKKFEVWRLITNFMFLGRLSINFVVRMLWVIQYGVPLENQVFQFEPSDYLFMLLFNGALCLAAAPFLGFVMNGVPLIMSMIYVYSRNFPDQVVKLYGMVAIQTFYLPFAFACISVLLGQSIIPDLTGIAVGHVYYFLHDVYPRTAGRMPLKTPGLLRQWCADWGLRGAAPPPRETQGAPQGFQAFRGPGRRLGQD</sequence>
<proteinExistence type="inferred from homology"/>
<evidence type="ECO:0000256" key="7">
    <source>
        <dbReference type="ARBA" id="ARBA00023136"/>
    </source>
</evidence>
<feature type="transmembrane region" description="Helical" evidence="8">
    <location>
        <begin position="106"/>
        <end position="131"/>
    </location>
</feature>